<dbReference type="EMBL" id="ML769517">
    <property type="protein sequence ID" value="KAE9396209.1"/>
    <property type="molecule type" value="Genomic_DNA"/>
</dbReference>
<accession>A0A6A4HCZ2</accession>
<proteinExistence type="predicted"/>
<name>A0A6A4HCZ2_9AGAR</name>
<evidence type="ECO:0000313" key="2">
    <source>
        <dbReference type="Proteomes" id="UP000799118"/>
    </source>
</evidence>
<organism evidence="1 2">
    <name type="scientific">Gymnopus androsaceus JB14</name>
    <dbReference type="NCBI Taxonomy" id="1447944"/>
    <lineage>
        <taxon>Eukaryota</taxon>
        <taxon>Fungi</taxon>
        <taxon>Dikarya</taxon>
        <taxon>Basidiomycota</taxon>
        <taxon>Agaricomycotina</taxon>
        <taxon>Agaricomycetes</taxon>
        <taxon>Agaricomycetidae</taxon>
        <taxon>Agaricales</taxon>
        <taxon>Marasmiineae</taxon>
        <taxon>Omphalotaceae</taxon>
        <taxon>Gymnopus</taxon>
    </lineage>
</organism>
<sequence length="284" mass="32345">MRNNPELEDLSLDFVGRNLLERGETLFLENLLQGVPVGQPLRLKRLSIRAYVWNVQISPGSIIHLKHLTTLEFPLPGSGKAFVSIAFTMISKGLWDVLGHHEIRLKHLYAPVTGELVDYLVSYSGIEYLRLYGPVDDSLAHRFHERVLRRHATSLKILNTSLVASANGQWAFSEHNAHIFGECVGLRELSVSIDYSYGYYSPMDTLTLLLRTSNSLPHLRWLSLVPALSPHTYGSYSFFLQWTDRMSRFFPKLDVTELLENSEGSLEHSHYRFGVFAVEPLFGN</sequence>
<evidence type="ECO:0008006" key="3">
    <source>
        <dbReference type="Google" id="ProtNLM"/>
    </source>
</evidence>
<evidence type="ECO:0000313" key="1">
    <source>
        <dbReference type="EMBL" id="KAE9396209.1"/>
    </source>
</evidence>
<dbReference type="AlphaFoldDB" id="A0A6A4HCZ2"/>
<protein>
    <recommendedName>
        <fullName evidence="3">F-box domain-containing protein</fullName>
    </recommendedName>
</protein>
<keyword evidence="2" id="KW-1185">Reference proteome</keyword>
<dbReference type="OrthoDB" id="2986625at2759"/>
<reference evidence="1" key="1">
    <citation type="journal article" date="2019" name="Environ. Microbiol.">
        <title>Fungal ecological strategies reflected in gene transcription - a case study of two litter decomposers.</title>
        <authorList>
            <person name="Barbi F."/>
            <person name="Kohler A."/>
            <person name="Barry K."/>
            <person name="Baskaran P."/>
            <person name="Daum C."/>
            <person name="Fauchery L."/>
            <person name="Ihrmark K."/>
            <person name="Kuo A."/>
            <person name="LaButti K."/>
            <person name="Lipzen A."/>
            <person name="Morin E."/>
            <person name="Grigoriev I.V."/>
            <person name="Henrissat B."/>
            <person name="Lindahl B."/>
            <person name="Martin F."/>
        </authorList>
    </citation>
    <scope>NUCLEOTIDE SEQUENCE</scope>
    <source>
        <strain evidence="1">JB14</strain>
    </source>
</reference>
<dbReference type="Proteomes" id="UP000799118">
    <property type="component" value="Unassembled WGS sequence"/>
</dbReference>
<gene>
    <name evidence="1" type="ORF">BT96DRAFT_118007</name>
</gene>